<dbReference type="SUPFAM" id="SSF51735">
    <property type="entry name" value="NAD(P)-binding Rossmann-fold domains"/>
    <property type="match status" value="1"/>
</dbReference>
<reference evidence="2 3" key="1">
    <citation type="submission" date="2020-02" db="EMBL/GenBank/DDBJ databases">
        <title>Balneolaceae bacterium YR4-1, complete genome.</title>
        <authorList>
            <person name="Li Y."/>
            <person name="Wu S."/>
        </authorList>
    </citation>
    <scope>NUCLEOTIDE SEQUENCE [LARGE SCALE GENOMIC DNA]</scope>
    <source>
        <strain evidence="2 3">YR4-1</strain>
    </source>
</reference>
<dbReference type="PANTHER" id="PTHR43245:SF23">
    <property type="entry name" value="NAD(P)-BINDING DOMAIN-CONTAINING PROTEIN"/>
    <property type="match status" value="1"/>
</dbReference>
<proteinExistence type="predicted"/>
<dbReference type="RefSeq" id="WP_165141349.1">
    <property type="nucleotide sequence ID" value="NZ_JAALLT010000003.1"/>
</dbReference>
<keyword evidence="3" id="KW-1185">Reference proteome</keyword>
<dbReference type="EMBL" id="JAALLT010000003">
    <property type="protein sequence ID" value="NGP76688.1"/>
    <property type="molecule type" value="Genomic_DNA"/>
</dbReference>
<evidence type="ECO:0000313" key="3">
    <source>
        <dbReference type="Proteomes" id="UP000473278"/>
    </source>
</evidence>
<accession>A0A6M1SWW2</accession>
<feature type="domain" description="NAD-dependent epimerase/dehydratase" evidence="1">
    <location>
        <begin position="3"/>
        <end position="237"/>
    </location>
</feature>
<dbReference type="Gene3D" id="3.40.50.720">
    <property type="entry name" value="NAD(P)-binding Rossmann-like Domain"/>
    <property type="match status" value="1"/>
</dbReference>
<dbReference type="InterPro" id="IPR050177">
    <property type="entry name" value="Lipid_A_modif_metabolic_enz"/>
</dbReference>
<name>A0A6M1SWW2_9BACT</name>
<organism evidence="2 3">
    <name type="scientific">Halalkalibaculum roseum</name>
    <dbReference type="NCBI Taxonomy" id="2709311"/>
    <lineage>
        <taxon>Bacteria</taxon>
        <taxon>Pseudomonadati</taxon>
        <taxon>Balneolota</taxon>
        <taxon>Balneolia</taxon>
        <taxon>Balneolales</taxon>
        <taxon>Balneolaceae</taxon>
        <taxon>Halalkalibaculum</taxon>
    </lineage>
</organism>
<dbReference type="AlphaFoldDB" id="A0A6M1SWW2"/>
<dbReference type="InterPro" id="IPR036291">
    <property type="entry name" value="NAD(P)-bd_dom_sf"/>
</dbReference>
<sequence length="341" mass="38243">MKVLVTGTDGYIGSILGPYLIKNGYAVTGFDTGFYRSGWLFNNGERTYPAYINKDLRDIELSDLQGFEAVVHLAELSNDPLGKLNPEITFKINHKGSVRIAKLCKQAGIKRFIYASSCSVYGVGTEDYKTEDSTLNPQTAYAECKTKVENDVSELADDNFSPTFLRNATAYGASPRMRFDIVLNNLAGLAWTKGVIEMTSDGMPWRPLVHIKDISKAIRCVLESPRDIIHNQIFNVGDTDQNFRVKEIAEIVGEAFPGCRLTFGSKGGDNRSYRVSFDKINSRLPGFSCEYTAQKGAEELYSIFEKINMSANSFNGRPYTRLKQLKFLLESNQLDKDLYWA</sequence>
<dbReference type="InterPro" id="IPR001509">
    <property type="entry name" value="Epimerase_deHydtase"/>
</dbReference>
<dbReference type="Pfam" id="PF01370">
    <property type="entry name" value="Epimerase"/>
    <property type="match status" value="1"/>
</dbReference>
<dbReference type="PANTHER" id="PTHR43245">
    <property type="entry name" value="BIFUNCTIONAL POLYMYXIN RESISTANCE PROTEIN ARNA"/>
    <property type="match status" value="1"/>
</dbReference>
<protein>
    <submittedName>
        <fullName evidence="2">SDR family oxidoreductase</fullName>
    </submittedName>
</protein>
<evidence type="ECO:0000259" key="1">
    <source>
        <dbReference type="Pfam" id="PF01370"/>
    </source>
</evidence>
<gene>
    <name evidence="2" type="ORF">G3570_08590</name>
</gene>
<comment type="caution">
    <text evidence="2">The sequence shown here is derived from an EMBL/GenBank/DDBJ whole genome shotgun (WGS) entry which is preliminary data.</text>
</comment>
<dbReference type="Proteomes" id="UP000473278">
    <property type="component" value="Unassembled WGS sequence"/>
</dbReference>
<evidence type="ECO:0000313" key="2">
    <source>
        <dbReference type="EMBL" id="NGP76688.1"/>
    </source>
</evidence>
<dbReference type="CDD" id="cd08946">
    <property type="entry name" value="SDR_e"/>
    <property type="match status" value="1"/>
</dbReference>